<keyword evidence="2" id="KW-0732">Signal</keyword>
<feature type="chain" id="PRO_5044552196" evidence="2">
    <location>
        <begin position="18"/>
        <end position="197"/>
    </location>
</feature>
<protein>
    <submittedName>
        <fullName evidence="5">Secreted protein</fullName>
    </submittedName>
</protein>
<dbReference type="OrthoDB" id="5871681at2759"/>
<accession>A0A183GQ31</accession>
<evidence type="ECO:0000313" key="5">
    <source>
        <dbReference type="WBParaSite" id="HPBE_0002480101-mRNA-1"/>
    </source>
</evidence>
<reference evidence="5" key="2">
    <citation type="submission" date="2019-09" db="UniProtKB">
        <authorList>
            <consortium name="WormBaseParasite"/>
        </authorList>
    </citation>
    <scope>IDENTIFICATION</scope>
</reference>
<feature type="signal peptide" evidence="2">
    <location>
        <begin position="1"/>
        <end position="17"/>
    </location>
</feature>
<reference evidence="3 4" key="1">
    <citation type="submission" date="2018-11" db="EMBL/GenBank/DDBJ databases">
        <authorList>
            <consortium name="Pathogen Informatics"/>
        </authorList>
    </citation>
    <scope>NUCLEOTIDE SEQUENCE [LARGE SCALE GENOMIC DNA]</scope>
</reference>
<evidence type="ECO:0000256" key="1">
    <source>
        <dbReference type="SAM" id="MobiDB-lite"/>
    </source>
</evidence>
<sequence length="197" mass="22494">MALARLLITLLSTKVFLFDGSSPPLEEHTLKREFFELNTSKLREFWHKVMVRSIIKAHARNLLRQLPYVERVVFQLCVSDASTAVALAKCAVRVFDTRDFYREHYGNNDLGTRTGQPPKLSSRVPVRGTSSFVIEKPGKRKKTFHNKQQMRKKKKPKGAFEGNSSDTSQKHRNFTENTDKAVINETSATIGELSRNV</sequence>
<evidence type="ECO:0000256" key="2">
    <source>
        <dbReference type="SAM" id="SignalP"/>
    </source>
</evidence>
<feature type="compositionally biased region" description="Basic residues" evidence="1">
    <location>
        <begin position="138"/>
        <end position="157"/>
    </location>
</feature>
<dbReference type="AlphaFoldDB" id="A0A183GQ31"/>
<keyword evidence="4" id="KW-1185">Reference proteome</keyword>
<feature type="region of interest" description="Disordered" evidence="1">
    <location>
        <begin position="138"/>
        <end position="181"/>
    </location>
</feature>
<evidence type="ECO:0000313" key="4">
    <source>
        <dbReference type="Proteomes" id="UP000050761"/>
    </source>
</evidence>
<evidence type="ECO:0000313" key="3">
    <source>
        <dbReference type="EMBL" id="VDP47358.1"/>
    </source>
</evidence>
<proteinExistence type="predicted"/>
<dbReference type="EMBL" id="UZAH01036879">
    <property type="protein sequence ID" value="VDP47358.1"/>
    <property type="molecule type" value="Genomic_DNA"/>
</dbReference>
<accession>A0A3P8EKS3</accession>
<dbReference type="WBParaSite" id="HPBE_0002480101-mRNA-1">
    <property type="protein sequence ID" value="HPBE_0002480101-mRNA-1"/>
    <property type="gene ID" value="HPBE_0002480101"/>
</dbReference>
<organism evidence="4 5">
    <name type="scientific">Heligmosomoides polygyrus</name>
    <name type="common">Parasitic roundworm</name>
    <dbReference type="NCBI Taxonomy" id="6339"/>
    <lineage>
        <taxon>Eukaryota</taxon>
        <taxon>Metazoa</taxon>
        <taxon>Ecdysozoa</taxon>
        <taxon>Nematoda</taxon>
        <taxon>Chromadorea</taxon>
        <taxon>Rhabditida</taxon>
        <taxon>Rhabditina</taxon>
        <taxon>Rhabditomorpha</taxon>
        <taxon>Strongyloidea</taxon>
        <taxon>Heligmosomidae</taxon>
        <taxon>Heligmosomoides</taxon>
    </lineage>
</organism>
<name>A0A183GQ31_HELPZ</name>
<gene>
    <name evidence="3" type="ORF">HPBE_LOCUS24800</name>
</gene>
<dbReference type="Proteomes" id="UP000050761">
    <property type="component" value="Unassembled WGS sequence"/>
</dbReference>